<gene>
    <name evidence="5" type="ORF">Pan44_35260</name>
</gene>
<evidence type="ECO:0000256" key="1">
    <source>
        <dbReference type="ARBA" id="ARBA00008857"/>
    </source>
</evidence>
<reference evidence="5 6" key="1">
    <citation type="submission" date="2019-02" db="EMBL/GenBank/DDBJ databases">
        <title>Deep-cultivation of Planctomycetes and their phenomic and genomic characterization uncovers novel biology.</title>
        <authorList>
            <person name="Wiegand S."/>
            <person name="Jogler M."/>
            <person name="Boedeker C."/>
            <person name="Pinto D."/>
            <person name="Vollmers J."/>
            <person name="Rivas-Marin E."/>
            <person name="Kohn T."/>
            <person name="Peeters S.H."/>
            <person name="Heuer A."/>
            <person name="Rast P."/>
            <person name="Oberbeckmann S."/>
            <person name="Bunk B."/>
            <person name="Jeske O."/>
            <person name="Meyerdierks A."/>
            <person name="Storesund J.E."/>
            <person name="Kallscheuer N."/>
            <person name="Luecker S."/>
            <person name="Lage O.M."/>
            <person name="Pohl T."/>
            <person name="Merkel B.J."/>
            <person name="Hornburger P."/>
            <person name="Mueller R.-W."/>
            <person name="Bruemmer F."/>
            <person name="Labrenz M."/>
            <person name="Spormann A.M."/>
            <person name="Op den Camp H."/>
            <person name="Overmann J."/>
            <person name="Amann R."/>
            <person name="Jetten M.S.M."/>
            <person name="Mascher T."/>
            <person name="Medema M.H."/>
            <person name="Devos D.P."/>
            <person name="Kaster A.-K."/>
            <person name="Ovreas L."/>
            <person name="Rohde M."/>
            <person name="Galperin M.Y."/>
            <person name="Jogler C."/>
        </authorList>
    </citation>
    <scope>NUCLEOTIDE SEQUENCE [LARGE SCALE GENOMIC DNA]</scope>
    <source>
        <strain evidence="5 6">Pan44</strain>
    </source>
</reference>
<feature type="domain" description="Tyr recombinase" evidence="4">
    <location>
        <begin position="166"/>
        <end position="349"/>
    </location>
</feature>
<dbReference type="PANTHER" id="PTHR30349">
    <property type="entry name" value="PHAGE INTEGRASE-RELATED"/>
    <property type="match status" value="1"/>
</dbReference>
<dbReference type="AlphaFoldDB" id="A0A517SH96"/>
<accession>A0A517SH96</accession>
<name>A0A517SH96_9PLAN</name>
<dbReference type="SUPFAM" id="SSF56349">
    <property type="entry name" value="DNA breaking-rejoining enzymes"/>
    <property type="match status" value="1"/>
</dbReference>
<dbReference type="Gene3D" id="1.10.443.10">
    <property type="entry name" value="Intergrase catalytic core"/>
    <property type="match status" value="1"/>
</dbReference>
<keyword evidence="3" id="KW-0233">DNA recombination</keyword>
<evidence type="ECO:0000313" key="6">
    <source>
        <dbReference type="Proteomes" id="UP000315700"/>
    </source>
</evidence>
<dbReference type="GO" id="GO:0003677">
    <property type="term" value="F:DNA binding"/>
    <property type="evidence" value="ECO:0007669"/>
    <property type="project" value="UniProtKB-KW"/>
</dbReference>
<dbReference type="InterPro" id="IPR011010">
    <property type="entry name" value="DNA_brk_join_enz"/>
</dbReference>
<dbReference type="GO" id="GO:0015074">
    <property type="term" value="P:DNA integration"/>
    <property type="evidence" value="ECO:0007669"/>
    <property type="project" value="InterPro"/>
</dbReference>
<dbReference type="Proteomes" id="UP000315700">
    <property type="component" value="Chromosome"/>
</dbReference>
<dbReference type="GO" id="GO:0006310">
    <property type="term" value="P:DNA recombination"/>
    <property type="evidence" value="ECO:0007669"/>
    <property type="project" value="UniProtKB-KW"/>
</dbReference>
<proteinExistence type="inferred from homology"/>
<dbReference type="InterPro" id="IPR013762">
    <property type="entry name" value="Integrase-like_cat_sf"/>
</dbReference>
<evidence type="ECO:0000256" key="2">
    <source>
        <dbReference type="ARBA" id="ARBA00023125"/>
    </source>
</evidence>
<protein>
    <submittedName>
        <fullName evidence="5">Site-specific tyrosine recombinase XerC</fullName>
    </submittedName>
</protein>
<sequence length="353" mass="40323">MKTPSIYWRASCKAYYAHWMKPGDISRQHWLGKTVGEAKDNLARLMAGEDVKRPERHKAPPKITEPAVASIVDDFLTWVEQHKKPLTHRWYKQYLESFKDSVGTLRVGKLTKRHVQEWIAGQANWNANSKHGAARSVVRCFNWAVKNDHLSRSPVSGFEKEKAQPRQDAALDDADWKAFAKAIEADTQFRDIVTFMRLTGCRPEEARTVEKRHFDASVPAMILSMKEWKNGAKTKRERVIHLPGEALDIVKRLMESTPHGPLFRSGKGSPWTKDSLARKFARWRARLAKANTPIPHLIPYSVRHTYATEMAFKVDSLILAELMGTSVRMLEGVYAKVRARKNLMREAALKVGS</sequence>
<dbReference type="PROSITE" id="PS51898">
    <property type="entry name" value="TYR_RECOMBINASE"/>
    <property type="match status" value="1"/>
</dbReference>
<keyword evidence="6" id="KW-1185">Reference proteome</keyword>
<organism evidence="5 6">
    <name type="scientific">Caulifigura coniformis</name>
    <dbReference type="NCBI Taxonomy" id="2527983"/>
    <lineage>
        <taxon>Bacteria</taxon>
        <taxon>Pseudomonadati</taxon>
        <taxon>Planctomycetota</taxon>
        <taxon>Planctomycetia</taxon>
        <taxon>Planctomycetales</taxon>
        <taxon>Planctomycetaceae</taxon>
        <taxon>Caulifigura</taxon>
    </lineage>
</organism>
<dbReference type="KEGG" id="ccos:Pan44_35260"/>
<dbReference type="Pfam" id="PF00589">
    <property type="entry name" value="Phage_integrase"/>
    <property type="match status" value="1"/>
</dbReference>
<dbReference type="Gene3D" id="1.10.150.130">
    <property type="match status" value="1"/>
</dbReference>
<evidence type="ECO:0000313" key="5">
    <source>
        <dbReference type="EMBL" id="QDT55482.1"/>
    </source>
</evidence>
<dbReference type="PANTHER" id="PTHR30349:SF64">
    <property type="entry name" value="PROPHAGE INTEGRASE INTD-RELATED"/>
    <property type="match status" value="1"/>
</dbReference>
<evidence type="ECO:0000259" key="4">
    <source>
        <dbReference type="PROSITE" id="PS51898"/>
    </source>
</evidence>
<evidence type="ECO:0000256" key="3">
    <source>
        <dbReference type="ARBA" id="ARBA00023172"/>
    </source>
</evidence>
<dbReference type="InParanoid" id="A0A517SH96"/>
<dbReference type="OrthoDB" id="255290at2"/>
<dbReference type="EMBL" id="CP036271">
    <property type="protein sequence ID" value="QDT55482.1"/>
    <property type="molecule type" value="Genomic_DNA"/>
</dbReference>
<dbReference type="InterPro" id="IPR050090">
    <property type="entry name" value="Tyrosine_recombinase_XerCD"/>
</dbReference>
<dbReference type="InterPro" id="IPR002104">
    <property type="entry name" value="Integrase_catalytic"/>
</dbReference>
<keyword evidence="2" id="KW-0238">DNA-binding</keyword>
<dbReference type="RefSeq" id="WP_145031318.1">
    <property type="nucleotide sequence ID" value="NZ_CP036271.1"/>
</dbReference>
<comment type="similarity">
    <text evidence="1">Belongs to the 'phage' integrase family.</text>
</comment>
<dbReference type="InterPro" id="IPR010998">
    <property type="entry name" value="Integrase_recombinase_N"/>
</dbReference>